<dbReference type="Pfam" id="PF03770">
    <property type="entry name" value="IPK"/>
    <property type="match status" value="1"/>
</dbReference>
<evidence type="ECO:0000256" key="1">
    <source>
        <dbReference type="ARBA" id="ARBA00007374"/>
    </source>
</evidence>
<dbReference type="SUPFAM" id="SSF56104">
    <property type="entry name" value="SAICAR synthase-like"/>
    <property type="match status" value="1"/>
</dbReference>
<organism evidence="6 7">
    <name type="scientific">Folsomia candida</name>
    <name type="common">Springtail</name>
    <dbReference type="NCBI Taxonomy" id="158441"/>
    <lineage>
        <taxon>Eukaryota</taxon>
        <taxon>Metazoa</taxon>
        <taxon>Ecdysozoa</taxon>
        <taxon>Arthropoda</taxon>
        <taxon>Hexapoda</taxon>
        <taxon>Collembola</taxon>
        <taxon>Entomobryomorpha</taxon>
        <taxon>Isotomoidea</taxon>
        <taxon>Isotomidae</taxon>
        <taxon>Proisotominae</taxon>
        <taxon>Folsomia</taxon>
    </lineage>
</organism>
<name>A0A226ESB6_FOLCA</name>
<dbReference type="GO" id="GO:0032958">
    <property type="term" value="P:inositol phosphate biosynthetic process"/>
    <property type="evidence" value="ECO:0007669"/>
    <property type="project" value="InterPro"/>
</dbReference>
<dbReference type="InterPro" id="IPR005522">
    <property type="entry name" value="IPK"/>
</dbReference>
<dbReference type="PANTHER" id="PTHR12400:SF21">
    <property type="entry name" value="KINASE"/>
    <property type="match status" value="1"/>
</dbReference>
<dbReference type="AlphaFoldDB" id="A0A226ESB6"/>
<evidence type="ECO:0000256" key="4">
    <source>
        <dbReference type="RuleBase" id="RU363090"/>
    </source>
</evidence>
<keyword evidence="7" id="KW-1185">Reference proteome</keyword>
<evidence type="ECO:0000256" key="2">
    <source>
        <dbReference type="ARBA" id="ARBA00022679"/>
    </source>
</evidence>
<dbReference type="Gene3D" id="3.30.470.160">
    <property type="entry name" value="Inositol polyphosphate kinase"/>
    <property type="match status" value="1"/>
</dbReference>
<dbReference type="OrthoDB" id="2573163at2759"/>
<dbReference type="STRING" id="158441.A0A226ESB6"/>
<dbReference type="PANTHER" id="PTHR12400">
    <property type="entry name" value="INOSITOL POLYPHOSPHATE KINASE"/>
    <property type="match status" value="1"/>
</dbReference>
<dbReference type="Proteomes" id="UP000198287">
    <property type="component" value="Unassembled WGS sequence"/>
</dbReference>
<comment type="caution">
    <text evidence="6">The sequence shown here is derived from an EMBL/GenBank/DDBJ whole genome shotgun (WGS) entry which is preliminary data.</text>
</comment>
<gene>
    <name evidence="6" type="ORF">Fcan01_06230</name>
</gene>
<evidence type="ECO:0000313" key="7">
    <source>
        <dbReference type="Proteomes" id="UP000198287"/>
    </source>
</evidence>
<keyword evidence="2 4" id="KW-0808">Transferase</keyword>
<dbReference type="GO" id="GO:0005634">
    <property type="term" value="C:nucleus"/>
    <property type="evidence" value="ECO:0007669"/>
    <property type="project" value="TreeGrafter"/>
</dbReference>
<protein>
    <recommendedName>
        <fullName evidence="4">Kinase</fullName>
        <ecNumber evidence="4">2.7.-.-</ecNumber>
    </recommendedName>
</protein>
<proteinExistence type="inferred from homology"/>
<comment type="similarity">
    <text evidence="1 4">Belongs to the inositol phosphokinase (IPK) family.</text>
</comment>
<reference evidence="6 7" key="1">
    <citation type="submission" date="2015-12" db="EMBL/GenBank/DDBJ databases">
        <title>The genome of Folsomia candida.</title>
        <authorList>
            <person name="Faddeeva A."/>
            <person name="Derks M.F."/>
            <person name="Anvar Y."/>
            <person name="Smit S."/>
            <person name="Van Straalen N."/>
            <person name="Roelofs D."/>
        </authorList>
    </citation>
    <scope>NUCLEOTIDE SEQUENCE [LARGE SCALE GENOMIC DNA]</scope>
    <source>
        <strain evidence="6 7">VU population</strain>
        <tissue evidence="6">Whole body</tissue>
    </source>
</reference>
<evidence type="ECO:0000256" key="5">
    <source>
        <dbReference type="SAM" id="MobiDB-lite"/>
    </source>
</evidence>
<dbReference type="GO" id="GO:0005737">
    <property type="term" value="C:cytoplasm"/>
    <property type="evidence" value="ECO:0007669"/>
    <property type="project" value="TreeGrafter"/>
</dbReference>
<dbReference type="GO" id="GO:0000828">
    <property type="term" value="F:inositol hexakisphosphate kinase activity"/>
    <property type="evidence" value="ECO:0007669"/>
    <property type="project" value="TreeGrafter"/>
</dbReference>
<evidence type="ECO:0000313" key="6">
    <source>
        <dbReference type="EMBL" id="OXA60057.1"/>
    </source>
</evidence>
<dbReference type="EC" id="2.7.-.-" evidence="4"/>
<evidence type="ECO:0000256" key="3">
    <source>
        <dbReference type="ARBA" id="ARBA00022777"/>
    </source>
</evidence>
<dbReference type="EMBL" id="LNIX01000002">
    <property type="protein sequence ID" value="OXA60057.1"/>
    <property type="molecule type" value="Genomic_DNA"/>
</dbReference>
<sequence length="418" mass="46865">MLPIGTTCVLQTQHDEKVETEFSLTQIELEPFLHQVGGHSSIFILDEGTICKPLIARELQFYELMPTCLKPFTPEYRGVIQVRFVEDSDGYIRVDAYAPKSISTNQLHESTTKRRGRNRRIRLKKSGSIDIQTDFGNSKESLLKKADLDLSQDGNLASALERRPSVSLSIPMTSGSSNSSSSCRTPPTEILHNPWAVQCQKSQLSKLKSQNHPQNFLLLENITRRFEHPCVLDLKMGTRQYGDDASEDKIRSKSAKAGNSTSVHLGVRICGMQVYQTLSSSFVCQDKYYGQKLNVSGFHDGLTQFLSNGHRLRVDALNTLLGKLRELRQVLLTLDTFRFYTSSLLLAYEGRDDDVDDGVNNSSGMIVDVEVAMIDFAHSTYSELDKKKHEGPDAGYIFGLNNLISTLEQISDENINSK</sequence>
<dbReference type="OMA" id="NITRRFE"/>
<accession>A0A226ESB6</accession>
<keyword evidence="3 4" id="KW-0418">Kinase</keyword>
<feature type="region of interest" description="Disordered" evidence="5">
    <location>
        <begin position="167"/>
        <end position="187"/>
    </location>
</feature>
<dbReference type="GO" id="GO:0046854">
    <property type="term" value="P:phosphatidylinositol phosphate biosynthetic process"/>
    <property type="evidence" value="ECO:0007669"/>
    <property type="project" value="TreeGrafter"/>
</dbReference>
<dbReference type="InterPro" id="IPR038286">
    <property type="entry name" value="IPK_sf"/>
</dbReference>